<dbReference type="PANTHER" id="PTHR23232">
    <property type="entry name" value="KRAB DOMAIN C2H2 ZINC FINGER"/>
    <property type="match status" value="1"/>
</dbReference>
<dbReference type="AlphaFoldDB" id="A0A4X2L0I4"/>
<evidence type="ECO:0000259" key="1">
    <source>
        <dbReference type="PROSITE" id="PS50805"/>
    </source>
</evidence>
<dbReference type="Ensembl" id="ENSVURT00010016727.1">
    <property type="protein sequence ID" value="ENSVURP00010014712.1"/>
    <property type="gene ID" value="ENSVURG00010011265.1"/>
</dbReference>
<feature type="domain" description="KRAB" evidence="1">
    <location>
        <begin position="11"/>
        <end position="82"/>
    </location>
</feature>
<dbReference type="InterPro" id="IPR050169">
    <property type="entry name" value="Krueppel_C2H2_ZnF"/>
</dbReference>
<dbReference type="GO" id="GO:0006355">
    <property type="term" value="P:regulation of DNA-templated transcription"/>
    <property type="evidence" value="ECO:0007669"/>
    <property type="project" value="InterPro"/>
</dbReference>
<sequence>MAPGVPVLVSVTFDDVIIYFMEQEWRILEEWQEELYKHVMKTNYKNLFSPDYAIPKPDLITQIEQGEKPFIRDWGHLDTSELAIGSRTYEHPYMKSTQGQLFSGCAIPRSDLIT</sequence>
<dbReference type="CDD" id="cd07765">
    <property type="entry name" value="KRAB_A-box"/>
    <property type="match status" value="1"/>
</dbReference>
<accession>A0A4X2L0I4</accession>
<dbReference type="GeneTree" id="ENSGT00940000163692"/>
<dbReference type="SMART" id="SM00349">
    <property type="entry name" value="KRAB"/>
    <property type="match status" value="1"/>
</dbReference>
<dbReference type="PANTHER" id="PTHR23232:SF118">
    <property type="entry name" value="ZINC FINGER PROTEIN 746"/>
    <property type="match status" value="1"/>
</dbReference>
<dbReference type="InterPro" id="IPR001909">
    <property type="entry name" value="KRAB"/>
</dbReference>
<dbReference type="PROSITE" id="PS50805">
    <property type="entry name" value="KRAB"/>
    <property type="match status" value="1"/>
</dbReference>
<dbReference type="Gene3D" id="6.10.140.140">
    <property type="match status" value="1"/>
</dbReference>
<name>A0A4X2L0I4_VOMUR</name>
<protein>
    <recommendedName>
        <fullName evidence="1">KRAB domain-containing protein</fullName>
    </recommendedName>
</protein>
<dbReference type="Pfam" id="PF01352">
    <property type="entry name" value="KRAB"/>
    <property type="match status" value="1"/>
</dbReference>
<dbReference type="InterPro" id="IPR036051">
    <property type="entry name" value="KRAB_dom_sf"/>
</dbReference>
<reference evidence="2" key="3">
    <citation type="submission" date="2025-09" db="UniProtKB">
        <authorList>
            <consortium name="Ensembl"/>
        </authorList>
    </citation>
    <scope>IDENTIFICATION</scope>
</reference>
<proteinExistence type="predicted"/>
<keyword evidence="3" id="KW-1185">Reference proteome</keyword>
<dbReference type="SUPFAM" id="SSF109640">
    <property type="entry name" value="KRAB domain (Kruppel-associated box)"/>
    <property type="match status" value="1"/>
</dbReference>
<evidence type="ECO:0000313" key="2">
    <source>
        <dbReference type="Ensembl" id="ENSVURP00010014712.1"/>
    </source>
</evidence>
<dbReference type="Proteomes" id="UP000314987">
    <property type="component" value="Unassembled WGS sequence"/>
</dbReference>
<reference evidence="3" key="1">
    <citation type="submission" date="2018-12" db="EMBL/GenBank/DDBJ databases">
        <authorList>
            <person name="Yazar S."/>
        </authorList>
    </citation>
    <scope>NUCLEOTIDE SEQUENCE [LARGE SCALE GENOMIC DNA]</scope>
</reference>
<reference evidence="2" key="2">
    <citation type="submission" date="2025-08" db="UniProtKB">
        <authorList>
            <consortium name="Ensembl"/>
        </authorList>
    </citation>
    <scope>IDENTIFICATION</scope>
</reference>
<organism evidence="2 3">
    <name type="scientific">Vombatus ursinus</name>
    <name type="common">Common wombat</name>
    <dbReference type="NCBI Taxonomy" id="29139"/>
    <lineage>
        <taxon>Eukaryota</taxon>
        <taxon>Metazoa</taxon>
        <taxon>Chordata</taxon>
        <taxon>Craniata</taxon>
        <taxon>Vertebrata</taxon>
        <taxon>Euteleostomi</taxon>
        <taxon>Mammalia</taxon>
        <taxon>Metatheria</taxon>
        <taxon>Diprotodontia</taxon>
        <taxon>Vombatidae</taxon>
        <taxon>Vombatus</taxon>
    </lineage>
</organism>
<evidence type="ECO:0000313" key="3">
    <source>
        <dbReference type="Proteomes" id="UP000314987"/>
    </source>
</evidence>
<dbReference type="STRING" id="29139.ENSVURP00010014712"/>